<dbReference type="SUPFAM" id="SSF52972">
    <property type="entry name" value="ITPase-like"/>
    <property type="match status" value="1"/>
</dbReference>
<dbReference type="NCBIfam" id="TIGR00172">
    <property type="entry name" value="maf"/>
    <property type="match status" value="1"/>
</dbReference>
<comment type="similarity">
    <text evidence="3">Belongs to the Maf family. YhdE subfamily.</text>
</comment>
<comment type="function">
    <text evidence="3">Nucleoside triphosphate pyrophosphatase that hydrolyzes dTTP and UTP. May have a dual role in cell division arrest and in preventing the incorporation of modified nucleotides into cellular nucleic acids.</text>
</comment>
<dbReference type="CDD" id="cd00555">
    <property type="entry name" value="Maf"/>
    <property type="match status" value="1"/>
</dbReference>
<dbReference type="Proteomes" id="UP000284779">
    <property type="component" value="Unassembled WGS sequence"/>
</dbReference>
<comment type="caution">
    <text evidence="3">Lacks conserved residue(s) required for the propagation of feature annotation.</text>
</comment>
<evidence type="ECO:0000256" key="1">
    <source>
        <dbReference type="ARBA" id="ARBA00001968"/>
    </source>
</evidence>
<comment type="subcellular location">
    <subcellularLocation>
        <location evidence="3">Cytoplasm</location>
    </subcellularLocation>
</comment>
<evidence type="ECO:0000313" key="4">
    <source>
        <dbReference type="EMBL" id="RHA18001.1"/>
    </source>
</evidence>
<dbReference type="EMBL" id="QSFD01000007">
    <property type="protein sequence ID" value="RHA18001.1"/>
    <property type="molecule type" value="Genomic_DNA"/>
</dbReference>
<gene>
    <name evidence="4" type="primary">maf</name>
    <name evidence="4" type="ORF">DW944_07985</name>
</gene>
<keyword evidence="5" id="KW-1185">Reference proteome</keyword>
<keyword evidence="2 3" id="KW-0378">Hydrolase</keyword>
<evidence type="ECO:0000256" key="3">
    <source>
        <dbReference type="HAMAP-Rule" id="MF_00528"/>
    </source>
</evidence>
<dbReference type="GO" id="GO:0005737">
    <property type="term" value="C:cytoplasm"/>
    <property type="evidence" value="ECO:0007669"/>
    <property type="project" value="UniProtKB-SubCell"/>
</dbReference>
<dbReference type="Gene3D" id="3.90.950.10">
    <property type="match status" value="1"/>
</dbReference>
<dbReference type="HAMAP" id="MF_00528">
    <property type="entry name" value="Maf"/>
    <property type="match status" value="1"/>
</dbReference>
<organism evidence="4 5">
    <name type="scientific">Eubacterium ventriosum</name>
    <dbReference type="NCBI Taxonomy" id="39496"/>
    <lineage>
        <taxon>Bacteria</taxon>
        <taxon>Bacillati</taxon>
        <taxon>Bacillota</taxon>
        <taxon>Clostridia</taxon>
        <taxon>Eubacteriales</taxon>
        <taxon>Eubacteriaceae</taxon>
        <taxon>Eubacterium</taxon>
    </lineage>
</organism>
<comment type="cofactor">
    <cofactor evidence="1 3">
        <name>a divalent metal cation</name>
        <dbReference type="ChEBI" id="CHEBI:60240"/>
    </cofactor>
</comment>
<dbReference type="RefSeq" id="WP_117970807.1">
    <property type="nucleotide sequence ID" value="NZ_CAUBDO010000015.1"/>
</dbReference>
<dbReference type="PANTHER" id="PTHR43213">
    <property type="entry name" value="BIFUNCTIONAL DTTP/UTP PYROPHOSPHATASE/METHYLTRANSFERASE PROTEIN-RELATED"/>
    <property type="match status" value="1"/>
</dbReference>
<reference evidence="4 5" key="1">
    <citation type="submission" date="2018-08" db="EMBL/GenBank/DDBJ databases">
        <title>A genome reference for cultivated species of the human gut microbiota.</title>
        <authorList>
            <person name="Zou Y."/>
            <person name="Xue W."/>
            <person name="Luo G."/>
        </authorList>
    </citation>
    <scope>NUCLEOTIDE SEQUENCE [LARGE SCALE GENOMIC DNA]</scope>
    <source>
        <strain evidence="4 5">AM44-11BH</strain>
    </source>
</reference>
<feature type="site" description="Important for substrate specificity" evidence="3">
    <location>
        <position position="17"/>
    </location>
</feature>
<feature type="site" description="Important for substrate specificity" evidence="3">
    <location>
        <position position="175"/>
    </location>
</feature>
<dbReference type="PIRSF" id="PIRSF006305">
    <property type="entry name" value="Maf"/>
    <property type="match status" value="1"/>
</dbReference>
<dbReference type="AlphaFoldDB" id="A0A413R7D0"/>
<feature type="site" description="Important for substrate specificity" evidence="3">
    <location>
        <position position="87"/>
    </location>
</feature>
<dbReference type="GO" id="GO:0036221">
    <property type="term" value="F:UTP diphosphatase activity"/>
    <property type="evidence" value="ECO:0007669"/>
    <property type="project" value="RHEA"/>
</dbReference>
<dbReference type="PANTHER" id="PTHR43213:SF5">
    <property type="entry name" value="BIFUNCTIONAL DTTP_UTP PYROPHOSPHATASE_METHYLTRANSFERASE PROTEIN-RELATED"/>
    <property type="match status" value="1"/>
</dbReference>
<evidence type="ECO:0000313" key="5">
    <source>
        <dbReference type="Proteomes" id="UP000284779"/>
    </source>
</evidence>
<keyword evidence="3" id="KW-0546">Nucleotide metabolism</keyword>
<evidence type="ECO:0000256" key="2">
    <source>
        <dbReference type="ARBA" id="ARBA00022801"/>
    </source>
</evidence>
<name>A0A413R7D0_9FIRM</name>
<dbReference type="EC" id="3.6.1.9" evidence="3"/>
<dbReference type="GO" id="GO:0009117">
    <property type="term" value="P:nucleotide metabolic process"/>
    <property type="evidence" value="ECO:0007669"/>
    <property type="project" value="UniProtKB-KW"/>
</dbReference>
<accession>A0A413R7D0</accession>
<comment type="catalytic activity">
    <reaction evidence="3">
        <text>UTP + H2O = UMP + diphosphate + H(+)</text>
        <dbReference type="Rhea" id="RHEA:29395"/>
        <dbReference type="ChEBI" id="CHEBI:15377"/>
        <dbReference type="ChEBI" id="CHEBI:15378"/>
        <dbReference type="ChEBI" id="CHEBI:33019"/>
        <dbReference type="ChEBI" id="CHEBI:46398"/>
        <dbReference type="ChEBI" id="CHEBI:57865"/>
        <dbReference type="EC" id="3.6.1.9"/>
    </reaction>
</comment>
<comment type="caution">
    <text evidence="4">The sequence shown here is derived from an EMBL/GenBank/DDBJ whole genome shotgun (WGS) entry which is preliminary data.</text>
</comment>
<dbReference type="Pfam" id="PF02545">
    <property type="entry name" value="Maf"/>
    <property type="match status" value="1"/>
</dbReference>
<dbReference type="GO" id="GO:0036218">
    <property type="term" value="F:dTTP diphosphatase activity"/>
    <property type="evidence" value="ECO:0007669"/>
    <property type="project" value="RHEA"/>
</dbReference>
<proteinExistence type="inferred from homology"/>
<dbReference type="InterPro" id="IPR029001">
    <property type="entry name" value="ITPase-like_fam"/>
</dbReference>
<protein>
    <recommendedName>
        <fullName evidence="3">dTTP/UTP pyrophosphatase</fullName>
        <shortName evidence="3">dTTPase/UTPase</shortName>
        <ecNumber evidence="3">3.6.1.9</ecNumber>
    </recommendedName>
    <alternativeName>
        <fullName evidence="3">Nucleoside triphosphate pyrophosphatase</fullName>
    </alternativeName>
    <alternativeName>
        <fullName evidence="3">Nucleotide pyrophosphatase</fullName>
        <shortName evidence="3">Nucleotide PPase</shortName>
    </alternativeName>
</protein>
<comment type="catalytic activity">
    <reaction evidence="3">
        <text>dTTP + H2O = dTMP + diphosphate + H(+)</text>
        <dbReference type="Rhea" id="RHEA:28534"/>
        <dbReference type="ChEBI" id="CHEBI:15377"/>
        <dbReference type="ChEBI" id="CHEBI:15378"/>
        <dbReference type="ChEBI" id="CHEBI:33019"/>
        <dbReference type="ChEBI" id="CHEBI:37568"/>
        <dbReference type="ChEBI" id="CHEBI:63528"/>
        <dbReference type="EC" id="3.6.1.9"/>
    </reaction>
</comment>
<sequence>MIDFEKTKLILASNSPRRSELLKQAGYEFEIIASNMDEQTSETEPALVVKDLSLQKATNVFNSIMKVVNLSLDAYEGVSLMIIGADTIVAKDNQIMGKPKDHDQAFDMLNLLQNNTHQVYTGVSIILYDFETKEKKVHSFHDCTDVEFYPMTDSEINSYIETGDCYDKAGSYGIQGSFAIHVKGIHGDYNNVVGLPIAKLYHELEEM</sequence>
<feature type="active site" description="Proton acceptor" evidence="3">
    <location>
        <position position="86"/>
    </location>
</feature>
<dbReference type="InterPro" id="IPR003697">
    <property type="entry name" value="Maf-like"/>
</dbReference>
<keyword evidence="3" id="KW-0963">Cytoplasm</keyword>